<dbReference type="AlphaFoldDB" id="A0A3B0RSF3"/>
<organism evidence="2">
    <name type="scientific">hydrothermal vent metagenome</name>
    <dbReference type="NCBI Taxonomy" id="652676"/>
    <lineage>
        <taxon>unclassified sequences</taxon>
        <taxon>metagenomes</taxon>
        <taxon>ecological metagenomes</taxon>
    </lineage>
</organism>
<sequence length="218" mass="23990">RKKIGFFTKPPTGVAVNHEVAAVTETTARKLEDLGHEVTEIEPPFDSAVLQDFGIYWAARVAMAVANWERMSGQKASYNAFEPFTFGLIEFYEARRGLLETAIMRLIAFERDYRAAFSDIDLMLSPVLATPPPEIGYLSTTYGFDLIMERLAEYVVFTQVVNVSGGTAISLPVGMSAGGLPIGAQLAAAPGNEKAILEVAYELEEEFAWNKRAPDLPY</sequence>
<feature type="domain" description="Amidase" evidence="1">
    <location>
        <begin position="2"/>
        <end position="197"/>
    </location>
</feature>
<dbReference type="SUPFAM" id="SSF75304">
    <property type="entry name" value="Amidase signature (AS) enzymes"/>
    <property type="match status" value="1"/>
</dbReference>
<reference evidence="2" key="1">
    <citation type="submission" date="2018-06" db="EMBL/GenBank/DDBJ databases">
        <authorList>
            <person name="Zhirakovskaya E."/>
        </authorList>
    </citation>
    <scope>NUCLEOTIDE SEQUENCE</scope>
</reference>
<dbReference type="PANTHER" id="PTHR11895:SF7">
    <property type="entry name" value="GLUTAMYL-TRNA(GLN) AMIDOTRANSFERASE SUBUNIT A, MITOCHONDRIAL"/>
    <property type="match status" value="1"/>
</dbReference>
<gene>
    <name evidence="2" type="ORF">MNBD_ALPHA05-2301</name>
</gene>
<dbReference type="PANTHER" id="PTHR11895">
    <property type="entry name" value="TRANSAMIDASE"/>
    <property type="match status" value="1"/>
</dbReference>
<dbReference type="InterPro" id="IPR023631">
    <property type="entry name" value="Amidase_dom"/>
</dbReference>
<dbReference type="Gene3D" id="3.90.1300.10">
    <property type="entry name" value="Amidase signature (AS) domain"/>
    <property type="match status" value="1"/>
</dbReference>
<dbReference type="Pfam" id="PF01425">
    <property type="entry name" value="Amidase"/>
    <property type="match status" value="1"/>
</dbReference>
<dbReference type="GO" id="GO:0003824">
    <property type="term" value="F:catalytic activity"/>
    <property type="evidence" value="ECO:0007669"/>
    <property type="project" value="InterPro"/>
</dbReference>
<protein>
    <recommendedName>
        <fullName evidence="1">Amidase domain-containing protein</fullName>
    </recommendedName>
</protein>
<evidence type="ECO:0000259" key="1">
    <source>
        <dbReference type="Pfam" id="PF01425"/>
    </source>
</evidence>
<name>A0A3B0RSF3_9ZZZZ</name>
<feature type="non-terminal residue" evidence="2">
    <location>
        <position position="1"/>
    </location>
</feature>
<evidence type="ECO:0000313" key="2">
    <source>
        <dbReference type="EMBL" id="VAV96390.1"/>
    </source>
</evidence>
<dbReference type="EMBL" id="UOEH01000195">
    <property type="protein sequence ID" value="VAV96390.1"/>
    <property type="molecule type" value="Genomic_DNA"/>
</dbReference>
<accession>A0A3B0RSF3</accession>
<dbReference type="InterPro" id="IPR000120">
    <property type="entry name" value="Amidase"/>
</dbReference>
<proteinExistence type="predicted"/>
<dbReference type="InterPro" id="IPR036928">
    <property type="entry name" value="AS_sf"/>
</dbReference>